<organism evidence="2 3">
    <name type="scientific">Aliidiomarina haloalkalitolerans</name>
    <dbReference type="NCBI Taxonomy" id="859059"/>
    <lineage>
        <taxon>Bacteria</taxon>
        <taxon>Pseudomonadati</taxon>
        <taxon>Pseudomonadota</taxon>
        <taxon>Gammaproteobacteria</taxon>
        <taxon>Alteromonadales</taxon>
        <taxon>Idiomarinaceae</taxon>
        <taxon>Aliidiomarina</taxon>
    </lineage>
</organism>
<evidence type="ECO:0000313" key="3">
    <source>
        <dbReference type="Proteomes" id="UP000288212"/>
    </source>
</evidence>
<name>A0A432VS57_9GAMM</name>
<evidence type="ECO:0000313" key="2">
    <source>
        <dbReference type="EMBL" id="RUO19174.1"/>
    </source>
</evidence>
<evidence type="ECO:0000256" key="1">
    <source>
        <dbReference type="SAM" id="Phobius"/>
    </source>
</evidence>
<reference evidence="2 3" key="1">
    <citation type="journal article" date="2011" name="Front. Microbiol.">
        <title>Genomic signatures of strain selection and enhancement in Bacillus atrophaeus var. globigii, a historical biowarfare simulant.</title>
        <authorList>
            <person name="Gibbons H.S."/>
            <person name="Broomall S.M."/>
            <person name="McNew L.A."/>
            <person name="Daligault H."/>
            <person name="Chapman C."/>
            <person name="Bruce D."/>
            <person name="Karavis M."/>
            <person name="Krepps M."/>
            <person name="McGregor P.A."/>
            <person name="Hong C."/>
            <person name="Park K.H."/>
            <person name="Akmal A."/>
            <person name="Feldman A."/>
            <person name="Lin J.S."/>
            <person name="Chang W.E."/>
            <person name="Higgs B.W."/>
            <person name="Demirev P."/>
            <person name="Lindquist J."/>
            <person name="Liem A."/>
            <person name="Fochler E."/>
            <person name="Read T.D."/>
            <person name="Tapia R."/>
            <person name="Johnson S."/>
            <person name="Bishop-Lilly K.A."/>
            <person name="Detter C."/>
            <person name="Han C."/>
            <person name="Sozhamannan S."/>
            <person name="Rosenzweig C.N."/>
            <person name="Skowronski E.W."/>
        </authorList>
    </citation>
    <scope>NUCLEOTIDE SEQUENCE [LARGE SCALE GENOMIC DNA]</scope>
    <source>
        <strain evidence="2 3">AK5</strain>
    </source>
</reference>
<dbReference type="PROSITE" id="PS51257">
    <property type="entry name" value="PROKAR_LIPOPROTEIN"/>
    <property type="match status" value="1"/>
</dbReference>
<feature type="transmembrane region" description="Helical" evidence="1">
    <location>
        <begin position="7"/>
        <end position="27"/>
    </location>
</feature>
<sequence>MTVFARVIGTGVAMSVIAILAGCTSLVERQILNMEPVSGMASVEFAVAPNRQQVCDATAEHRCLHYLDLAEVQAIYDEGQMTHEEFKWTLSLRHSREPELSEYFSEETLFRFPELADEAPVVIVAPGYGMQSAHLFAPTGVWLRSLGFRPLIIAGPTETNPMAFGLPNLDLIRDHVINNYGNAPVVLMGFSMGMMATTELERLFIDKDVQPSGLVFVAPMNDFRSDANFMFQQMKEADWRLRWFVSDSRFDAALGNIISRSGETERMTTLAQRLAATQSPALVLAGRTDQVVDLQASRNAVERWLGVENLQTLKDYPEVDTDFPVTVTSPNPDIERFKVYQVEQGHKRYLEYELLGHTSMVAMLKPVRGHIEDWLQQFVELQEAPAELELPEVM</sequence>
<comment type="caution">
    <text evidence="2">The sequence shown here is derived from an EMBL/GenBank/DDBJ whole genome shotgun (WGS) entry which is preliminary data.</text>
</comment>
<keyword evidence="1" id="KW-0472">Membrane</keyword>
<dbReference type="OrthoDB" id="6400147at2"/>
<evidence type="ECO:0008006" key="4">
    <source>
        <dbReference type="Google" id="ProtNLM"/>
    </source>
</evidence>
<proteinExistence type="predicted"/>
<dbReference type="InterPro" id="IPR029058">
    <property type="entry name" value="AB_hydrolase_fold"/>
</dbReference>
<dbReference type="RefSeq" id="WP_126793318.1">
    <property type="nucleotide sequence ID" value="NZ_PIPI01000006.1"/>
</dbReference>
<keyword evidence="3" id="KW-1185">Reference proteome</keyword>
<dbReference type="Proteomes" id="UP000288212">
    <property type="component" value="Unassembled WGS sequence"/>
</dbReference>
<dbReference type="AlphaFoldDB" id="A0A432VS57"/>
<dbReference type="Gene3D" id="3.40.50.1820">
    <property type="entry name" value="alpha/beta hydrolase"/>
    <property type="match status" value="1"/>
</dbReference>
<dbReference type="SUPFAM" id="SSF53474">
    <property type="entry name" value="alpha/beta-Hydrolases"/>
    <property type="match status" value="1"/>
</dbReference>
<keyword evidence="1" id="KW-0812">Transmembrane</keyword>
<protein>
    <recommendedName>
        <fullName evidence="4">Alpha/beta hydrolase</fullName>
    </recommendedName>
</protein>
<dbReference type="EMBL" id="PIPI01000006">
    <property type="protein sequence ID" value="RUO19174.1"/>
    <property type="molecule type" value="Genomic_DNA"/>
</dbReference>
<accession>A0A432VS57</accession>
<gene>
    <name evidence="2" type="ORF">CWE06_09055</name>
</gene>
<keyword evidence="1" id="KW-1133">Transmembrane helix</keyword>